<accession>W2Z6I9</accession>
<reference evidence="1 2" key="1">
    <citation type="submission" date="2013-11" db="EMBL/GenBank/DDBJ databases">
        <title>The Genome Sequence of Phytophthora parasitica P10297.</title>
        <authorList>
            <consortium name="The Broad Institute Genomics Platform"/>
            <person name="Russ C."/>
            <person name="Tyler B."/>
            <person name="Panabieres F."/>
            <person name="Shan W."/>
            <person name="Tripathy S."/>
            <person name="Grunwald N."/>
            <person name="Machado M."/>
            <person name="Johnson C.S."/>
            <person name="Walker B."/>
            <person name="Young S.K."/>
            <person name="Zeng Q."/>
            <person name="Gargeya S."/>
            <person name="Fitzgerald M."/>
            <person name="Haas B."/>
            <person name="Abouelleil A."/>
            <person name="Allen A.W."/>
            <person name="Alvarado L."/>
            <person name="Arachchi H.M."/>
            <person name="Berlin A.M."/>
            <person name="Chapman S.B."/>
            <person name="Gainer-Dewar J."/>
            <person name="Goldberg J."/>
            <person name="Griggs A."/>
            <person name="Gujja S."/>
            <person name="Hansen M."/>
            <person name="Howarth C."/>
            <person name="Imamovic A."/>
            <person name="Ireland A."/>
            <person name="Larimer J."/>
            <person name="McCowan C."/>
            <person name="Murphy C."/>
            <person name="Pearson M."/>
            <person name="Poon T.W."/>
            <person name="Priest M."/>
            <person name="Roberts A."/>
            <person name="Saif S."/>
            <person name="Shea T."/>
            <person name="Sisk P."/>
            <person name="Sykes S."/>
            <person name="Wortman J."/>
            <person name="Nusbaum C."/>
            <person name="Birren B."/>
        </authorList>
    </citation>
    <scope>NUCLEOTIDE SEQUENCE [LARGE SCALE GENOMIC DNA]</scope>
    <source>
        <strain evidence="1 2">P10297</strain>
    </source>
</reference>
<sequence length="66" mass="7663">MRALPDLSIHRGYEDPADAYSIRHEEKLQLFDYYLVFFQLTLEVKLSSCAYLALNAPTVKRRTLGN</sequence>
<dbReference type="EMBL" id="ANIY01002185">
    <property type="protein sequence ID" value="ETP42581.1"/>
    <property type="molecule type" value="Genomic_DNA"/>
</dbReference>
<comment type="caution">
    <text evidence="1">The sequence shown here is derived from an EMBL/GenBank/DDBJ whole genome shotgun (WGS) entry which is preliminary data.</text>
</comment>
<dbReference type="AlphaFoldDB" id="W2Z6I9"/>
<evidence type="ECO:0000313" key="1">
    <source>
        <dbReference type="EMBL" id="ETP42581.1"/>
    </source>
</evidence>
<evidence type="ECO:0000313" key="2">
    <source>
        <dbReference type="Proteomes" id="UP000018948"/>
    </source>
</evidence>
<protein>
    <submittedName>
        <fullName evidence="1">Uncharacterized protein</fullName>
    </submittedName>
</protein>
<proteinExistence type="predicted"/>
<name>W2Z6I9_PHYNI</name>
<gene>
    <name evidence="1" type="ORF">F442_10524</name>
</gene>
<organism evidence="1 2">
    <name type="scientific">Phytophthora nicotianae P10297</name>
    <dbReference type="NCBI Taxonomy" id="1317064"/>
    <lineage>
        <taxon>Eukaryota</taxon>
        <taxon>Sar</taxon>
        <taxon>Stramenopiles</taxon>
        <taxon>Oomycota</taxon>
        <taxon>Peronosporomycetes</taxon>
        <taxon>Peronosporales</taxon>
        <taxon>Peronosporaceae</taxon>
        <taxon>Phytophthora</taxon>
    </lineage>
</organism>
<dbReference type="Proteomes" id="UP000018948">
    <property type="component" value="Unassembled WGS sequence"/>
</dbReference>